<name>E0UD99_GLOV7</name>
<dbReference type="eggNOG" id="COG1842">
    <property type="taxonomic scope" value="Bacteria"/>
</dbReference>
<accession>E0UD99</accession>
<feature type="coiled-coil region" evidence="1">
    <location>
        <begin position="188"/>
        <end position="215"/>
    </location>
</feature>
<dbReference type="Gene3D" id="3.90.1720.10">
    <property type="entry name" value="endopeptidase domain like (from Nostoc punctiforme)"/>
    <property type="match status" value="1"/>
</dbReference>
<reference evidence="4" key="1">
    <citation type="journal article" date="2011" name="MBio">
        <title>Novel metabolic attributes of the genus Cyanothece, comprising a group of unicellular nitrogen-fixing Cyanobacteria.</title>
        <authorList>
            <person name="Bandyopadhyay A."/>
            <person name="Elvitigala T."/>
            <person name="Welsh E."/>
            <person name="Stockel J."/>
            <person name="Liberton M."/>
            <person name="Min H."/>
            <person name="Sherman L.A."/>
            <person name="Pakrasi H.B."/>
        </authorList>
    </citation>
    <scope>NUCLEOTIDE SEQUENCE [LARGE SCALE GENOMIC DNA]</scope>
    <source>
        <strain evidence="4">PCC 7822</strain>
    </source>
</reference>
<keyword evidence="1" id="KW-0175">Coiled coil</keyword>
<dbReference type="Proteomes" id="UP000008206">
    <property type="component" value="Chromosome"/>
</dbReference>
<dbReference type="PROSITE" id="PS51934">
    <property type="entry name" value="LRAT"/>
    <property type="match status" value="1"/>
</dbReference>
<dbReference type="EMBL" id="CP002198">
    <property type="protein sequence ID" value="ADN14090.1"/>
    <property type="molecule type" value="Genomic_DNA"/>
</dbReference>
<evidence type="ECO:0000259" key="2">
    <source>
        <dbReference type="PROSITE" id="PS51934"/>
    </source>
</evidence>
<protein>
    <submittedName>
        <fullName evidence="3">NC domain protein</fullName>
    </submittedName>
</protein>
<dbReference type="PANTHER" id="PTHR46137:SF1">
    <property type="entry name" value="LRAT DOMAIN-CONTAINING PROTEIN"/>
    <property type="match status" value="1"/>
</dbReference>
<dbReference type="RefSeq" id="WP_013322196.1">
    <property type="nucleotide sequence ID" value="NC_014501.1"/>
</dbReference>
<evidence type="ECO:0000313" key="3">
    <source>
        <dbReference type="EMBL" id="ADN14090.1"/>
    </source>
</evidence>
<dbReference type="InterPro" id="IPR007053">
    <property type="entry name" value="LRAT_dom"/>
</dbReference>
<gene>
    <name evidence="3" type="ordered locus">Cyan7822_2110</name>
</gene>
<dbReference type="HOGENOM" id="CLU_103720_0_0_3"/>
<evidence type="ECO:0000313" key="4">
    <source>
        <dbReference type="Proteomes" id="UP000008206"/>
    </source>
</evidence>
<keyword evidence="4" id="KW-1185">Reference proteome</keyword>
<dbReference type="OrthoDB" id="9812095at2"/>
<organism evidence="3 4">
    <name type="scientific">Gloeothece verrucosa (strain PCC 7822)</name>
    <name type="common">Cyanothece sp. (strain PCC 7822)</name>
    <dbReference type="NCBI Taxonomy" id="497965"/>
    <lineage>
        <taxon>Bacteria</taxon>
        <taxon>Bacillati</taxon>
        <taxon>Cyanobacteriota</taxon>
        <taxon>Cyanophyceae</taxon>
        <taxon>Oscillatoriophycideae</taxon>
        <taxon>Chroococcales</taxon>
        <taxon>Aphanothecaceae</taxon>
        <taxon>Gloeothece</taxon>
        <taxon>Gloeothece verrucosa</taxon>
    </lineage>
</organism>
<proteinExistence type="predicted"/>
<dbReference type="STRING" id="497965.Cyan7822_2110"/>
<evidence type="ECO:0000256" key="1">
    <source>
        <dbReference type="SAM" id="Coils"/>
    </source>
</evidence>
<dbReference type="PANTHER" id="PTHR46137">
    <property type="entry name" value="OS05G0310600 PROTEIN"/>
    <property type="match status" value="1"/>
</dbReference>
<feature type="domain" description="LRAT" evidence="2">
    <location>
        <begin position="12"/>
        <end position="108"/>
    </location>
</feature>
<dbReference type="Pfam" id="PF04970">
    <property type="entry name" value="LRAT"/>
    <property type="match status" value="1"/>
</dbReference>
<dbReference type="AlphaFoldDB" id="E0UD99"/>
<sequence length="226" mass="26165">MARGDQIYVYRELLNLQGLYEHHGIDCGDDTVIHYRKPSETIERTSLDIFTRGNPTYIRQYAQGFCFIPDIVVQRAQSRLGEQKYNLLFNNCEHFATWCKTGINDSKQIRDFIPIISQLETSNLYEPLKEALGQSDPNNAKRLLNNALGDLKGVWDELQPKYKLSLKEVETWDKVAKEAVKRNRDDLARAALERKLGYKRRATELENQLKQLATMTEDVLTNLLNV</sequence>
<dbReference type="KEGG" id="cyj:Cyan7822_2110"/>